<reference evidence="7 8" key="1">
    <citation type="submission" date="2019-02" db="EMBL/GenBank/DDBJ databases">
        <title>Pedobacter sp. RP-3-11 sp. nov., isolated from Arctic soil.</title>
        <authorList>
            <person name="Dahal R.H."/>
        </authorList>
    </citation>
    <scope>NUCLEOTIDE SEQUENCE [LARGE SCALE GENOMIC DNA]</scope>
    <source>
        <strain evidence="7 8">RP-3-11</strain>
    </source>
</reference>
<dbReference type="GO" id="GO:0005524">
    <property type="term" value="F:ATP binding"/>
    <property type="evidence" value="ECO:0007669"/>
    <property type="project" value="UniProtKB-KW"/>
</dbReference>
<dbReference type="PANTHER" id="PTHR43788:SF8">
    <property type="entry name" value="DNA-BINDING PROTEIN SMUBP-2"/>
    <property type="match status" value="1"/>
</dbReference>
<dbReference type="InterPro" id="IPR047187">
    <property type="entry name" value="SF1_C_Upf1"/>
</dbReference>
<evidence type="ECO:0000256" key="1">
    <source>
        <dbReference type="ARBA" id="ARBA00007913"/>
    </source>
</evidence>
<keyword evidence="5" id="KW-0067">ATP-binding</keyword>
<dbReference type="GO" id="GO:0005694">
    <property type="term" value="C:chromosome"/>
    <property type="evidence" value="ECO:0007669"/>
    <property type="project" value="UniProtKB-ARBA"/>
</dbReference>
<dbReference type="RefSeq" id="WP_131557770.1">
    <property type="nucleotide sequence ID" value="NZ_SJSN01000006.1"/>
</dbReference>
<dbReference type="InterPro" id="IPR050534">
    <property type="entry name" value="Coronavir_polyprotein_1ab"/>
</dbReference>
<accession>A0A4R0P539</accession>
<dbReference type="InterPro" id="IPR041677">
    <property type="entry name" value="DNA2/NAM7_AAA_11"/>
</dbReference>
<dbReference type="CDD" id="cd18808">
    <property type="entry name" value="SF1_C_Upf1"/>
    <property type="match status" value="1"/>
</dbReference>
<keyword evidence="2" id="KW-0547">Nucleotide-binding</keyword>
<dbReference type="Pfam" id="PF13087">
    <property type="entry name" value="AAA_12"/>
    <property type="match status" value="1"/>
</dbReference>
<evidence type="ECO:0000256" key="2">
    <source>
        <dbReference type="ARBA" id="ARBA00022741"/>
    </source>
</evidence>
<dbReference type="Proteomes" id="UP000291485">
    <property type="component" value="Unassembled WGS sequence"/>
</dbReference>
<name>A0A4R0P539_9SPHI</name>
<dbReference type="Gene3D" id="2.40.30.270">
    <property type="match status" value="1"/>
</dbReference>
<evidence type="ECO:0000259" key="6">
    <source>
        <dbReference type="SMART" id="SM00382"/>
    </source>
</evidence>
<dbReference type="SUPFAM" id="SSF52540">
    <property type="entry name" value="P-loop containing nucleoside triphosphate hydrolases"/>
    <property type="match status" value="1"/>
</dbReference>
<dbReference type="SMART" id="SM00382">
    <property type="entry name" value="AAA"/>
    <property type="match status" value="1"/>
</dbReference>
<dbReference type="EMBL" id="SJSN01000006">
    <property type="protein sequence ID" value="TCD10433.1"/>
    <property type="molecule type" value="Genomic_DNA"/>
</dbReference>
<protein>
    <submittedName>
        <fullName evidence="7">DUF2075 domain-containing protein</fullName>
    </submittedName>
</protein>
<comment type="caution">
    <text evidence="7">The sequence shown here is derived from an EMBL/GenBank/DDBJ whole genome shotgun (WGS) entry which is preliminary data.</text>
</comment>
<sequence>MPKEYFQKLQALLDIEREEDFQSYLKITQNTSASDRRLLGLTWYPIAIRNTEIGRGDYLTLELERTTHQDLSHQFRFGSAVVLFSNHDPKEDRMEGIITHQAGSKMKISLRIDELPDWTKDGKLGVDVLFDNNSYDEMQSALKQATNLAENDSESKLIKILTKGEKPSFQKEEKFIIPSTLNESQQLAVTKIISADHLAIVHGPPGTGKTTTLVHAIKSLIKHDHQKILVVAPSNTAVDLLTEKLSAEGLNVIRVGNPARVSERLLAATLDHKMADHPEMKAIKSLKKQANEYKNMAHKYKRSFGKAERDQRKALFDEAHKIGREVEKTEQYIMDNLFAKAQIITATLVGSNHYNVRNLKYSTVVIDEAGQALEPACWIPILKAQKVILAGDHFQLSPTVKSNDAARKGLDKTLLEKSVSLHPESVVLLNEQYRMNKNIMGYSSKVFYENRLNAHSSVANHLLFADDKPLTFIDTAGCSFDEKLDGTSTTNPDEAAFLVKHLISLVHNLESKKVGSIFPSIAIVSPYKQQVQILKSFVHENEFLMGHQNRIAVNTIDSFQGQERDIVYISLTRSNAESAIGFLSDTRRMNVAMTRARKKLVVVGDSSTLSKSKFYADFISYAEKLGSYHSAWEYMDI</sequence>
<dbReference type="InterPro" id="IPR003593">
    <property type="entry name" value="AAA+_ATPase"/>
</dbReference>
<keyword evidence="8" id="KW-1185">Reference proteome</keyword>
<dbReference type="Gene3D" id="3.40.50.300">
    <property type="entry name" value="P-loop containing nucleotide triphosphate hydrolases"/>
    <property type="match status" value="2"/>
</dbReference>
<comment type="similarity">
    <text evidence="1">Belongs to the DNA2/NAM7 helicase family.</text>
</comment>
<dbReference type="InterPro" id="IPR027417">
    <property type="entry name" value="P-loop_NTPase"/>
</dbReference>
<dbReference type="AlphaFoldDB" id="A0A4R0P539"/>
<evidence type="ECO:0000313" key="8">
    <source>
        <dbReference type="Proteomes" id="UP000291485"/>
    </source>
</evidence>
<evidence type="ECO:0000256" key="4">
    <source>
        <dbReference type="ARBA" id="ARBA00022806"/>
    </source>
</evidence>
<keyword evidence="4" id="KW-0347">Helicase</keyword>
<dbReference type="OrthoDB" id="9757917at2"/>
<organism evidence="7 8">
    <name type="scientific">Pedobacter frigidisoli</name>
    <dbReference type="NCBI Taxonomy" id="2530455"/>
    <lineage>
        <taxon>Bacteria</taxon>
        <taxon>Pseudomonadati</taxon>
        <taxon>Bacteroidota</taxon>
        <taxon>Sphingobacteriia</taxon>
        <taxon>Sphingobacteriales</taxon>
        <taxon>Sphingobacteriaceae</taxon>
        <taxon>Pedobacter</taxon>
    </lineage>
</organism>
<gene>
    <name evidence="7" type="ORF">EZ449_08770</name>
</gene>
<dbReference type="GO" id="GO:0016787">
    <property type="term" value="F:hydrolase activity"/>
    <property type="evidence" value="ECO:0007669"/>
    <property type="project" value="UniProtKB-KW"/>
</dbReference>
<keyword evidence="3" id="KW-0378">Hydrolase</keyword>
<dbReference type="GO" id="GO:0043139">
    <property type="term" value="F:5'-3' DNA helicase activity"/>
    <property type="evidence" value="ECO:0007669"/>
    <property type="project" value="TreeGrafter"/>
</dbReference>
<evidence type="ECO:0000256" key="5">
    <source>
        <dbReference type="ARBA" id="ARBA00022840"/>
    </source>
</evidence>
<proteinExistence type="inferred from homology"/>
<evidence type="ECO:0000313" key="7">
    <source>
        <dbReference type="EMBL" id="TCD10433.1"/>
    </source>
</evidence>
<evidence type="ECO:0000256" key="3">
    <source>
        <dbReference type="ARBA" id="ARBA00022801"/>
    </source>
</evidence>
<dbReference type="PANTHER" id="PTHR43788">
    <property type="entry name" value="DNA2/NAM7 HELICASE FAMILY MEMBER"/>
    <property type="match status" value="1"/>
</dbReference>
<feature type="domain" description="AAA+ ATPase" evidence="6">
    <location>
        <begin position="195"/>
        <end position="420"/>
    </location>
</feature>
<dbReference type="Pfam" id="PF13086">
    <property type="entry name" value="AAA_11"/>
    <property type="match status" value="1"/>
</dbReference>
<dbReference type="InterPro" id="IPR041679">
    <property type="entry name" value="DNA2/NAM7-like_C"/>
</dbReference>
<dbReference type="FunFam" id="3.40.50.300:FF:000326">
    <property type="entry name" value="P-loop containing nucleoside triphosphate hydrolase"/>
    <property type="match status" value="1"/>
</dbReference>